<dbReference type="PANTHER" id="PTHR11227">
    <property type="entry name" value="WD-REPEAT PROTEIN INTERACTING WITH PHOSPHOINOSIDES WIPI -RELATED"/>
    <property type="match status" value="1"/>
</dbReference>
<evidence type="ECO:0000313" key="6">
    <source>
        <dbReference type="EMBL" id="OQE92635.1"/>
    </source>
</evidence>
<reference evidence="7" key="1">
    <citation type="journal article" date="2017" name="Nat. Microbiol.">
        <title>Global analysis of biosynthetic gene clusters reveals vast potential of secondary metabolite production in Penicillium species.</title>
        <authorList>
            <person name="Nielsen J.C."/>
            <person name="Grijseels S."/>
            <person name="Prigent S."/>
            <person name="Ji B."/>
            <person name="Dainat J."/>
            <person name="Nielsen K.F."/>
            <person name="Frisvad J.C."/>
            <person name="Workman M."/>
            <person name="Nielsen J."/>
        </authorList>
    </citation>
    <scope>NUCLEOTIDE SEQUENCE [LARGE SCALE GENOMIC DNA]</scope>
    <source>
        <strain evidence="7">IBT 13039</strain>
    </source>
</reference>
<gene>
    <name evidence="6" type="ORF">PENNAL_c0007G06039</name>
</gene>
<sequence>MNTRQSIDESTGPYSLSATFNHDNSCFSVGLDTGFCVYNANPCELKVLRGIGVAEMLGQSNYLAIVGGGKNPKFPQNKLVIWDDAKQKAAITLEFRTSVLGVRLSKSKIVTVLLNSVHVFAFSNPPQKLSVFETSDNPLGLACLDNRVLAFPGRSPGQVQMIELETGNISIIPAHSTPLRAMALSPDGNLLATASEAGTLVRIFATGNCTKLAELRRGVDHAVIFSISFSPSNTLLAVTSDKSTLHIFDIPHQQHTARRSQSPPSATEETPSSHKWGILGKIPLLPRVFSDVYSFANAHFEIGEQVNLGSPHVPPIGSSYGRPQKGLIGWCDDHTLLVIGSGREGRWEKFVIRDGEEGKRYCYIAQQVTNTLSAAQLIAGAKHGFCIASWTGKHF</sequence>
<organism evidence="6 7">
    <name type="scientific">Penicillium nalgiovense</name>
    <dbReference type="NCBI Taxonomy" id="60175"/>
    <lineage>
        <taxon>Eukaryota</taxon>
        <taxon>Fungi</taxon>
        <taxon>Dikarya</taxon>
        <taxon>Ascomycota</taxon>
        <taxon>Pezizomycotina</taxon>
        <taxon>Eurotiomycetes</taxon>
        <taxon>Eurotiomycetidae</taxon>
        <taxon>Eurotiales</taxon>
        <taxon>Aspergillaceae</taxon>
        <taxon>Penicillium</taxon>
    </lineage>
</organism>
<dbReference type="OMA" id="CEMLHRT"/>
<evidence type="ECO:0000313" key="7">
    <source>
        <dbReference type="Proteomes" id="UP000191691"/>
    </source>
</evidence>
<dbReference type="InterPro" id="IPR048720">
    <property type="entry name" value="PROPPIN"/>
</dbReference>
<accession>A0A1V6YYW9</accession>
<comment type="caution">
    <text evidence="6">The sequence shown here is derived from an EMBL/GenBank/DDBJ whole genome shotgun (WGS) entry which is preliminary data.</text>
</comment>
<evidence type="ECO:0000256" key="1">
    <source>
        <dbReference type="ARBA" id="ARBA00004148"/>
    </source>
</evidence>
<keyword evidence="7" id="KW-1185">Reference proteome</keyword>
<comment type="similarity">
    <text evidence="4">Belongs to the WD repeat PROPPIN family.</text>
</comment>
<feature type="region of interest" description="Disordered" evidence="5">
    <location>
        <begin position="252"/>
        <end position="273"/>
    </location>
</feature>
<keyword evidence="3" id="KW-0677">Repeat</keyword>
<dbReference type="SMART" id="SM00320">
    <property type="entry name" value="WD40"/>
    <property type="match status" value="3"/>
</dbReference>
<evidence type="ECO:0000256" key="2">
    <source>
        <dbReference type="ARBA" id="ARBA00022574"/>
    </source>
</evidence>
<evidence type="ECO:0000256" key="4">
    <source>
        <dbReference type="ARBA" id="ARBA00025740"/>
    </source>
</evidence>
<dbReference type="SUPFAM" id="SSF50978">
    <property type="entry name" value="WD40 repeat-like"/>
    <property type="match status" value="1"/>
</dbReference>
<dbReference type="STRING" id="60175.A0A1V6YYW9"/>
<name>A0A1V6YYW9_PENNA</name>
<dbReference type="AlphaFoldDB" id="A0A1V6YYW9"/>
<keyword evidence="2" id="KW-0853">WD repeat</keyword>
<evidence type="ECO:0000256" key="5">
    <source>
        <dbReference type="SAM" id="MobiDB-lite"/>
    </source>
</evidence>
<proteinExistence type="inferred from homology"/>
<comment type="subcellular location">
    <subcellularLocation>
        <location evidence="1">Vacuole membrane</location>
        <topology evidence="1">Peripheral membrane protein</topology>
    </subcellularLocation>
</comment>
<dbReference type="InterPro" id="IPR015943">
    <property type="entry name" value="WD40/YVTN_repeat-like_dom_sf"/>
</dbReference>
<dbReference type="EMBL" id="MOOB01000007">
    <property type="protein sequence ID" value="OQE92635.1"/>
    <property type="molecule type" value="Genomic_DNA"/>
</dbReference>
<evidence type="ECO:0008006" key="8">
    <source>
        <dbReference type="Google" id="ProtNLM"/>
    </source>
</evidence>
<protein>
    <recommendedName>
        <fullName evidence="8">Anaphase-promoting complex subunit 4 WD40 domain-containing protein</fullName>
    </recommendedName>
</protein>
<dbReference type="Pfam" id="PF21032">
    <property type="entry name" value="PROPPIN"/>
    <property type="match status" value="1"/>
</dbReference>
<dbReference type="InterPro" id="IPR001680">
    <property type="entry name" value="WD40_rpt"/>
</dbReference>
<feature type="compositionally biased region" description="Low complexity" evidence="5">
    <location>
        <begin position="260"/>
        <end position="270"/>
    </location>
</feature>
<dbReference type="Gene3D" id="2.130.10.10">
    <property type="entry name" value="YVTN repeat-like/Quinoprotein amine dehydrogenase"/>
    <property type="match status" value="1"/>
</dbReference>
<evidence type="ECO:0000256" key="3">
    <source>
        <dbReference type="ARBA" id="ARBA00022737"/>
    </source>
</evidence>
<dbReference type="Proteomes" id="UP000191691">
    <property type="component" value="Unassembled WGS sequence"/>
</dbReference>
<dbReference type="InterPro" id="IPR036322">
    <property type="entry name" value="WD40_repeat_dom_sf"/>
</dbReference>
<dbReference type="GO" id="GO:0005774">
    <property type="term" value="C:vacuolar membrane"/>
    <property type="evidence" value="ECO:0007669"/>
    <property type="project" value="UniProtKB-SubCell"/>
</dbReference>